<dbReference type="EMBL" id="KN847343">
    <property type="protein sequence ID" value="KIW37633.1"/>
    <property type="molecule type" value="Genomic_DNA"/>
</dbReference>
<accession>A0A0D2D2T8</accession>
<evidence type="ECO:0000256" key="1">
    <source>
        <dbReference type="ARBA" id="ARBA00004370"/>
    </source>
</evidence>
<dbReference type="Proteomes" id="UP000053342">
    <property type="component" value="Unassembled WGS sequence"/>
</dbReference>
<gene>
    <name evidence="10" type="ORF">PV06_10274</name>
</gene>
<dbReference type="InterPro" id="IPR006593">
    <property type="entry name" value="Cyt_b561/ferric_Rdtase_TM"/>
</dbReference>
<organism evidence="10 11">
    <name type="scientific">Exophiala oligosperma</name>
    <dbReference type="NCBI Taxonomy" id="215243"/>
    <lineage>
        <taxon>Eukaryota</taxon>
        <taxon>Fungi</taxon>
        <taxon>Dikarya</taxon>
        <taxon>Ascomycota</taxon>
        <taxon>Pezizomycotina</taxon>
        <taxon>Eurotiomycetes</taxon>
        <taxon>Chaetothyriomycetidae</taxon>
        <taxon>Chaetothyriales</taxon>
        <taxon>Herpotrichiellaceae</taxon>
        <taxon>Exophiala</taxon>
    </lineage>
</organism>
<reference evidence="10 11" key="1">
    <citation type="submission" date="2015-01" db="EMBL/GenBank/DDBJ databases">
        <title>The Genome Sequence of Exophiala oligosperma CBS72588.</title>
        <authorList>
            <consortium name="The Broad Institute Genomics Platform"/>
            <person name="Cuomo C."/>
            <person name="de Hoog S."/>
            <person name="Gorbushina A."/>
            <person name="Stielow B."/>
            <person name="Teixiera M."/>
            <person name="Abouelleil A."/>
            <person name="Chapman S.B."/>
            <person name="Priest M."/>
            <person name="Young S.K."/>
            <person name="Wortman J."/>
            <person name="Nusbaum C."/>
            <person name="Birren B."/>
        </authorList>
    </citation>
    <scope>NUCLEOTIDE SEQUENCE [LARGE SCALE GENOMIC DNA]</scope>
    <source>
        <strain evidence="10 11">CBS 72588</strain>
    </source>
</reference>
<keyword evidence="4" id="KW-0249">Electron transport</keyword>
<evidence type="ECO:0000256" key="3">
    <source>
        <dbReference type="ARBA" id="ARBA00022692"/>
    </source>
</evidence>
<dbReference type="CDD" id="cd08760">
    <property type="entry name" value="Cyt_b561_FRRS1_like"/>
    <property type="match status" value="1"/>
</dbReference>
<evidence type="ECO:0000256" key="8">
    <source>
        <dbReference type="SAM" id="Phobius"/>
    </source>
</evidence>
<proteinExistence type="predicted"/>
<evidence type="ECO:0000313" key="11">
    <source>
        <dbReference type="Proteomes" id="UP000053342"/>
    </source>
</evidence>
<feature type="transmembrane region" description="Helical" evidence="8">
    <location>
        <begin position="252"/>
        <end position="271"/>
    </location>
</feature>
<keyword evidence="2" id="KW-0813">Transport</keyword>
<evidence type="ECO:0000256" key="5">
    <source>
        <dbReference type="ARBA" id="ARBA00022989"/>
    </source>
</evidence>
<keyword evidence="6 8" id="KW-0472">Membrane</keyword>
<dbReference type="GO" id="GO:0016020">
    <property type="term" value="C:membrane"/>
    <property type="evidence" value="ECO:0007669"/>
    <property type="project" value="UniProtKB-SubCell"/>
</dbReference>
<dbReference type="GeneID" id="27362348"/>
<dbReference type="PANTHER" id="PTHR47797:SF1">
    <property type="entry name" value="CYTOCHROME B561 DOMAIN-CONTAINING PROTEIN-RELATED"/>
    <property type="match status" value="1"/>
</dbReference>
<evidence type="ECO:0000256" key="4">
    <source>
        <dbReference type="ARBA" id="ARBA00022982"/>
    </source>
</evidence>
<feature type="compositionally biased region" description="Polar residues" evidence="7">
    <location>
        <begin position="389"/>
        <end position="398"/>
    </location>
</feature>
<comment type="subcellular location">
    <subcellularLocation>
        <location evidence="1">Membrane</location>
    </subcellularLocation>
</comment>
<keyword evidence="11" id="KW-1185">Reference proteome</keyword>
<dbReference type="PANTHER" id="PTHR47797">
    <property type="entry name" value="DEHYDROGENASE, PUTATIVE (AFU_ORTHOLOGUE AFUA_8G05805)-RELATED"/>
    <property type="match status" value="1"/>
</dbReference>
<feature type="compositionally biased region" description="Polar residues" evidence="7">
    <location>
        <begin position="360"/>
        <end position="374"/>
    </location>
</feature>
<protein>
    <recommendedName>
        <fullName evidence="9">Cytochrome b561 domain-containing protein</fullName>
    </recommendedName>
</protein>
<dbReference type="SMART" id="SM00665">
    <property type="entry name" value="B561"/>
    <property type="match status" value="1"/>
</dbReference>
<evidence type="ECO:0000256" key="7">
    <source>
        <dbReference type="SAM" id="MobiDB-lite"/>
    </source>
</evidence>
<dbReference type="VEuPathDB" id="FungiDB:PV06_10274"/>
<dbReference type="Pfam" id="PF03188">
    <property type="entry name" value="Cytochrom_B561"/>
    <property type="match status" value="1"/>
</dbReference>
<keyword evidence="5 8" id="KW-1133">Transmembrane helix</keyword>
<name>A0A0D2D2T8_9EURO</name>
<feature type="transmembrane region" description="Helical" evidence="8">
    <location>
        <begin position="171"/>
        <end position="196"/>
    </location>
</feature>
<evidence type="ECO:0000259" key="9">
    <source>
        <dbReference type="SMART" id="SM00665"/>
    </source>
</evidence>
<evidence type="ECO:0000256" key="6">
    <source>
        <dbReference type="ARBA" id="ARBA00023136"/>
    </source>
</evidence>
<sequence>MTDPTDLTVAFPTGHTNQAPSVLVGRADGSNPYPTDWPSTASGITNWPSPTDSPKMWPTATGTGIVTATATATATYKWLTNPDSTIWPTGSGSGSWSGSGSSDWGSGSGNYGGGGGGEWANVRPWPTSWGTRPRNYKTFRIVHAALAASAFLIFFPVGGIIMRVSRHPNAVWVHAAVQSLGYVVFMIASGFGIWMAKKSHSLNGYHPVIGLLLLCFINLQLMSGLINHFFLGGRRLPFDLPGSLSLGQIHSWFGRFFILLGMINGGLGLRFASTLPVFQWPKGPKAAYGVIATLVFIIYLAVSIVWWEFDRPRERTRPDAQQRPDAAYPGGDHDQRHPTTATTNADTNNSAVKEKGKTKVLNSSPPSTAVTAKGSNDNDSSSSRSSSRPTTSQEISRV</sequence>
<feature type="region of interest" description="Disordered" evidence="7">
    <location>
        <begin position="90"/>
        <end position="110"/>
    </location>
</feature>
<feature type="compositionally biased region" description="Low complexity" evidence="7">
    <location>
        <begin position="375"/>
        <end position="388"/>
    </location>
</feature>
<feature type="transmembrane region" description="Helical" evidence="8">
    <location>
        <begin position="286"/>
        <end position="307"/>
    </location>
</feature>
<feature type="compositionally biased region" description="Low complexity" evidence="7">
    <location>
        <begin position="339"/>
        <end position="351"/>
    </location>
</feature>
<dbReference type="RefSeq" id="XP_016257849.1">
    <property type="nucleotide sequence ID" value="XM_016411808.1"/>
</dbReference>
<feature type="region of interest" description="Disordered" evidence="7">
    <location>
        <begin position="1"/>
        <end position="22"/>
    </location>
</feature>
<dbReference type="STRING" id="215243.A0A0D2D2T8"/>
<dbReference type="AlphaFoldDB" id="A0A0D2D2T8"/>
<keyword evidence="3 8" id="KW-0812">Transmembrane</keyword>
<feature type="domain" description="Cytochrome b561" evidence="9">
    <location>
        <begin position="142"/>
        <end position="269"/>
    </location>
</feature>
<feature type="transmembrane region" description="Helical" evidence="8">
    <location>
        <begin position="208"/>
        <end position="231"/>
    </location>
</feature>
<evidence type="ECO:0000313" key="10">
    <source>
        <dbReference type="EMBL" id="KIW37633.1"/>
    </source>
</evidence>
<dbReference type="HOGENOM" id="CLU_839473_0_0_1"/>
<dbReference type="Gene3D" id="1.20.120.1770">
    <property type="match status" value="1"/>
</dbReference>
<evidence type="ECO:0000256" key="2">
    <source>
        <dbReference type="ARBA" id="ARBA00022448"/>
    </source>
</evidence>
<feature type="transmembrane region" description="Helical" evidence="8">
    <location>
        <begin position="141"/>
        <end position="164"/>
    </location>
</feature>
<feature type="region of interest" description="Disordered" evidence="7">
    <location>
        <begin position="314"/>
        <end position="398"/>
    </location>
</feature>
<dbReference type="OrthoDB" id="19261at2759"/>